<accession>A0AAD5MEK6</accession>
<dbReference type="EMBL" id="JAHQIW010002212">
    <property type="protein sequence ID" value="KAJ1354783.1"/>
    <property type="molecule type" value="Genomic_DNA"/>
</dbReference>
<evidence type="ECO:0000313" key="2">
    <source>
        <dbReference type="Proteomes" id="UP001196413"/>
    </source>
</evidence>
<evidence type="ECO:0000313" key="1">
    <source>
        <dbReference type="EMBL" id="KAJ1354783.1"/>
    </source>
</evidence>
<dbReference type="AlphaFoldDB" id="A0AAD5MEK6"/>
<name>A0AAD5MEK6_PARTN</name>
<sequence length="94" mass="11186">MDERSIALEKSFPARSQELIKNNNNEVNEPVNSFRDIQEKERQRVTQQNRRIPQSTLTKPLLFVSIIARCRSYFPYFTPSGHQESIARQLKFMW</sequence>
<comment type="caution">
    <text evidence="1">The sequence shown here is derived from an EMBL/GenBank/DDBJ whole genome shotgun (WGS) entry which is preliminary data.</text>
</comment>
<organism evidence="1 2">
    <name type="scientific">Parelaphostrongylus tenuis</name>
    <name type="common">Meningeal worm</name>
    <dbReference type="NCBI Taxonomy" id="148309"/>
    <lineage>
        <taxon>Eukaryota</taxon>
        <taxon>Metazoa</taxon>
        <taxon>Ecdysozoa</taxon>
        <taxon>Nematoda</taxon>
        <taxon>Chromadorea</taxon>
        <taxon>Rhabditida</taxon>
        <taxon>Rhabditina</taxon>
        <taxon>Rhabditomorpha</taxon>
        <taxon>Strongyloidea</taxon>
        <taxon>Metastrongylidae</taxon>
        <taxon>Parelaphostrongylus</taxon>
    </lineage>
</organism>
<keyword evidence="2" id="KW-1185">Reference proteome</keyword>
<reference evidence="1" key="1">
    <citation type="submission" date="2021-06" db="EMBL/GenBank/DDBJ databases">
        <title>Parelaphostrongylus tenuis whole genome reference sequence.</title>
        <authorList>
            <person name="Garwood T.J."/>
            <person name="Larsen P.A."/>
            <person name="Fountain-Jones N.M."/>
            <person name="Garbe J.R."/>
            <person name="Macchietto M.G."/>
            <person name="Kania S.A."/>
            <person name="Gerhold R.W."/>
            <person name="Richards J.E."/>
            <person name="Wolf T.M."/>
        </authorList>
    </citation>
    <scope>NUCLEOTIDE SEQUENCE</scope>
    <source>
        <strain evidence="1">MNPRO001-30</strain>
        <tissue evidence="1">Meninges</tissue>
    </source>
</reference>
<protein>
    <submittedName>
        <fullName evidence="1">Uncharacterized protein</fullName>
    </submittedName>
</protein>
<gene>
    <name evidence="1" type="ORF">KIN20_011820</name>
</gene>
<proteinExistence type="predicted"/>
<dbReference type="Proteomes" id="UP001196413">
    <property type="component" value="Unassembled WGS sequence"/>
</dbReference>